<feature type="compositionally biased region" description="Basic and acidic residues" evidence="1">
    <location>
        <begin position="286"/>
        <end position="298"/>
    </location>
</feature>
<dbReference type="AlphaFoldDB" id="A0AAW1QWF8"/>
<evidence type="ECO:0000256" key="1">
    <source>
        <dbReference type="SAM" id="MobiDB-lite"/>
    </source>
</evidence>
<dbReference type="EMBL" id="JALJOS010000023">
    <property type="protein sequence ID" value="KAK9825796.1"/>
    <property type="molecule type" value="Genomic_DNA"/>
</dbReference>
<feature type="region of interest" description="Disordered" evidence="1">
    <location>
        <begin position="236"/>
        <end position="257"/>
    </location>
</feature>
<organism evidence="2 3">
    <name type="scientific">Apatococcus lobatus</name>
    <dbReference type="NCBI Taxonomy" id="904363"/>
    <lineage>
        <taxon>Eukaryota</taxon>
        <taxon>Viridiplantae</taxon>
        <taxon>Chlorophyta</taxon>
        <taxon>core chlorophytes</taxon>
        <taxon>Trebouxiophyceae</taxon>
        <taxon>Chlorellales</taxon>
        <taxon>Chlorellaceae</taxon>
        <taxon>Apatococcus</taxon>
    </lineage>
</organism>
<comment type="caution">
    <text evidence="2">The sequence shown here is derived from an EMBL/GenBank/DDBJ whole genome shotgun (WGS) entry which is preliminary data.</text>
</comment>
<keyword evidence="3" id="KW-1185">Reference proteome</keyword>
<sequence>MVTEQQNSAFLHQAASGHVDVKLHREVYVLLEARTTRLSHKRHLKALANHIFKGQSGQLQRALKTLEAIGPAAVCTSQEANMAMLTRHKKRQQAATTLAKCADADRLSEDQGINPDLAAEEELVSNDEERKKTRSGKGPPHGYPAADVLDERFISQTLSSPAEDPKVPRCQTPQMKRILSYGAAGSITSAPRSRWMLGQCKLLLTPLDLRMRSRRKHGLQAALRLLWPAKPLSIRARDEKPAESTPGPNEATLSMGTPITAAAYVRLGDPREHSGTADPEASPSSKHPELPRTAADVRETEVESGMVRPQHPDMSYGPQLRNLFNLDDLPSPSALDHPHAADQLEAPAEATDRDQQPLFTAEPFQVVVPCQGVPPAARRRASFSFCSADVLQALCNPAVEDLLHDPTLEAAFDRLAGLTPASPAMAPTRAEAFQAPQDLPSLSRFGHGSQADFQLPLGAPASTSVAATCRENEEFVAVLEAKRRAAEHTWRFHTGEAASAMHECNRLDADILALTQGAHGHHFVAADN</sequence>
<reference evidence="2 3" key="1">
    <citation type="journal article" date="2024" name="Nat. Commun.">
        <title>Phylogenomics reveals the evolutionary origins of lichenization in chlorophyte algae.</title>
        <authorList>
            <person name="Puginier C."/>
            <person name="Libourel C."/>
            <person name="Otte J."/>
            <person name="Skaloud P."/>
            <person name="Haon M."/>
            <person name="Grisel S."/>
            <person name="Petersen M."/>
            <person name="Berrin J.G."/>
            <person name="Delaux P.M."/>
            <person name="Dal Grande F."/>
            <person name="Keller J."/>
        </authorList>
    </citation>
    <scope>NUCLEOTIDE SEQUENCE [LARGE SCALE GENOMIC DNA]</scope>
    <source>
        <strain evidence="2 3">SAG 2145</strain>
    </source>
</reference>
<evidence type="ECO:0000313" key="3">
    <source>
        <dbReference type="Proteomes" id="UP001438707"/>
    </source>
</evidence>
<name>A0AAW1QWF8_9CHLO</name>
<feature type="region of interest" description="Disordered" evidence="1">
    <location>
        <begin position="109"/>
        <end position="146"/>
    </location>
</feature>
<dbReference type="Proteomes" id="UP001438707">
    <property type="component" value="Unassembled WGS sequence"/>
</dbReference>
<accession>A0AAW1QWF8</accession>
<feature type="region of interest" description="Disordered" evidence="1">
    <location>
        <begin position="269"/>
        <end position="298"/>
    </location>
</feature>
<gene>
    <name evidence="2" type="ORF">WJX74_008142</name>
</gene>
<protein>
    <submittedName>
        <fullName evidence="2">Uncharacterized protein</fullName>
    </submittedName>
</protein>
<proteinExistence type="predicted"/>
<evidence type="ECO:0000313" key="2">
    <source>
        <dbReference type="EMBL" id="KAK9825796.1"/>
    </source>
</evidence>